<keyword evidence="1" id="KW-0597">Phosphoprotein</keyword>
<dbReference type="GO" id="GO:0008081">
    <property type="term" value="F:phosphoric diester hydrolase activity"/>
    <property type="evidence" value="ECO:0007669"/>
    <property type="project" value="UniProtKB-ARBA"/>
</dbReference>
<dbReference type="Gene3D" id="1.10.3210.10">
    <property type="entry name" value="Hypothetical protein af1432"/>
    <property type="match status" value="1"/>
</dbReference>
<dbReference type="PROSITE" id="PS50110">
    <property type="entry name" value="RESPONSE_REGULATORY"/>
    <property type="match status" value="1"/>
</dbReference>
<comment type="caution">
    <text evidence="5">The sequence shown here is derived from an EMBL/GenBank/DDBJ whole genome shotgun (WGS) entry which is preliminary data.</text>
</comment>
<feature type="coiled-coil region" evidence="2">
    <location>
        <begin position="121"/>
        <end position="159"/>
    </location>
</feature>
<gene>
    <name evidence="5" type="ORF">Lery_1089</name>
</gene>
<dbReference type="Pfam" id="PF13487">
    <property type="entry name" value="HD_5"/>
    <property type="match status" value="1"/>
</dbReference>
<evidence type="ECO:0000259" key="3">
    <source>
        <dbReference type="PROSITE" id="PS50110"/>
    </source>
</evidence>
<organism evidence="5 6">
    <name type="scientific">Legionella erythra</name>
    <dbReference type="NCBI Taxonomy" id="448"/>
    <lineage>
        <taxon>Bacteria</taxon>
        <taxon>Pseudomonadati</taxon>
        <taxon>Pseudomonadota</taxon>
        <taxon>Gammaproteobacteria</taxon>
        <taxon>Legionellales</taxon>
        <taxon>Legionellaceae</taxon>
        <taxon>Legionella</taxon>
    </lineage>
</organism>
<evidence type="ECO:0000313" key="6">
    <source>
        <dbReference type="Proteomes" id="UP000054773"/>
    </source>
</evidence>
<dbReference type="PANTHER" id="PTHR45228">
    <property type="entry name" value="CYCLIC DI-GMP PHOSPHODIESTERASE TM_0186-RELATED"/>
    <property type="match status" value="1"/>
</dbReference>
<dbReference type="CDD" id="cd00077">
    <property type="entry name" value="HDc"/>
    <property type="match status" value="1"/>
</dbReference>
<dbReference type="InterPro" id="IPR003607">
    <property type="entry name" value="HD/PDEase_dom"/>
</dbReference>
<dbReference type="PROSITE" id="PS51832">
    <property type="entry name" value="HD_GYP"/>
    <property type="match status" value="1"/>
</dbReference>
<evidence type="ECO:0000259" key="4">
    <source>
        <dbReference type="PROSITE" id="PS51832"/>
    </source>
</evidence>
<feature type="domain" description="HD-GYP" evidence="4">
    <location>
        <begin position="167"/>
        <end position="362"/>
    </location>
</feature>
<keyword evidence="6" id="KW-1185">Reference proteome</keyword>
<name>A0A0W0TQS9_LEGER</name>
<dbReference type="CDD" id="cd17569">
    <property type="entry name" value="REC_HupR-like"/>
    <property type="match status" value="1"/>
</dbReference>
<dbReference type="OrthoDB" id="9802066at2"/>
<dbReference type="EMBL" id="LNYA01000023">
    <property type="protein sequence ID" value="KTC98035.1"/>
    <property type="molecule type" value="Genomic_DNA"/>
</dbReference>
<dbReference type="InterPro" id="IPR001789">
    <property type="entry name" value="Sig_transdc_resp-reg_receiver"/>
</dbReference>
<dbReference type="Pfam" id="PF00072">
    <property type="entry name" value="Response_reg"/>
    <property type="match status" value="1"/>
</dbReference>
<dbReference type="Gene3D" id="3.40.50.2300">
    <property type="match status" value="1"/>
</dbReference>
<dbReference type="GO" id="GO:0000160">
    <property type="term" value="P:phosphorelay signal transduction system"/>
    <property type="evidence" value="ECO:0007669"/>
    <property type="project" value="InterPro"/>
</dbReference>
<accession>A0A0W0TQS9</accession>
<dbReference type="InterPro" id="IPR052020">
    <property type="entry name" value="Cyclic_di-GMP/3'3'-cGAMP_PDE"/>
</dbReference>
<evidence type="ECO:0000256" key="2">
    <source>
        <dbReference type="SAM" id="Coils"/>
    </source>
</evidence>
<dbReference type="SMART" id="SM00448">
    <property type="entry name" value="REC"/>
    <property type="match status" value="1"/>
</dbReference>
<evidence type="ECO:0000256" key="1">
    <source>
        <dbReference type="PROSITE-ProRule" id="PRU00169"/>
    </source>
</evidence>
<dbReference type="AlphaFoldDB" id="A0A0W0TQS9"/>
<dbReference type="RefSeq" id="WP_058526249.1">
    <property type="nucleotide sequence ID" value="NZ_CAAAHY010000002.1"/>
</dbReference>
<evidence type="ECO:0000313" key="5">
    <source>
        <dbReference type="EMBL" id="KTC98035.1"/>
    </source>
</evidence>
<dbReference type="SUPFAM" id="SSF52172">
    <property type="entry name" value="CheY-like"/>
    <property type="match status" value="1"/>
</dbReference>
<dbReference type="STRING" id="448.Lery_1089"/>
<dbReference type="InterPro" id="IPR011006">
    <property type="entry name" value="CheY-like_superfamily"/>
</dbReference>
<dbReference type="InterPro" id="IPR037522">
    <property type="entry name" value="HD_GYP_dom"/>
</dbReference>
<dbReference type="PANTHER" id="PTHR45228:SF8">
    <property type="entry name" value="TWO-COMPONENT RESPONSE REGULATOR-RELATED"/>
    <property type="match status" value="1"/>
</dbReference>
<dbReference type="Proteomes" id="UP000054773">
    <property type="component" value="Unassembled WGS sequence"/>
</dbReference>
<feature type="domain" description="Response regulatory" evidence="3">
    <location>
        <begin position="4"/>
        <end position="119"/>
    </location>
</feature>
<proteinExistence type="predicted"/>
<keyword evidence="2" id="KW-0175">Coiled coil</keyword>
<reference evidence="5 6" key="1">
    <citation type="submission" date="2015-11" db="EMBL/GenBank/DDBJ databases">
        <title>Genomic analysis of 38 Legionella species identifies large and diverse effector repertoires.</title>
        <authorList>
            <person name="Burstein D."/>
            <person name="Amaro F."/>
            <person name="Zusman T."/>
            <person name="Lifshitz Z."/>
            <person name="Cohen O."/>
            <person name="Gilbert J.A."/>
            <person name="Pupko T."/>
            <person name="Shuman H.A."/>
            <person name="Segal G."/>
        </authorList>
    </citation>
    <scope>NUCLEOTIDE SEQUENCE [LARGE SCALE GENOMIC DNA]</scope>
    <source>
        <strain evidence="5 6">SE-32A-C8</strain>
    </source>
</reference>
<dbReference type="SUPFAM" id="SSF109604">
    <property type="entry name" value="HD-domain/PDEase-like"/>
    <property type="match status" value="1"/>
</dbReference>
<dbReference type="PATRIC" id="fig|448.7.peg.1143"/>
<feature type="modified residue" description="4-aspartylphosphate" evidence="1">
    <location>
        <position position="53"/>
    </location>
</feature>
<sequence>MQPTLLIVDDEPSTLISLKRTLTPEGYNVHTAESALDALKILETLPVDIIISDMRMPQMSGAEFLKEAAERWPDVRRILMTGYDDIHTAIVAINVGQVNYYLAKSSKKEEMLSAINSMLENKLLRDQNRIMQELINQQNEKLKLLNTQLEEKIQKRTAELHRSYGDLQETHEAAIQVFLSIQELNETHNKGYSRKVATHAKLLAKAMHLTEKEIQTVYLAAMLHNLGRNGLREEIRFKPFAQLTTREYQEFKQYPMLGAMSLSAFPSLKEVVNTILYHRERFNGKGYPHGVKGDSIPLFSAILSIAVDYNELMYGLIFQEKYPAKQALAYMKENEERYDRKLLLLFMDIIASLPEQQTALMEKALEPHQLINGMVLSRDLKSSEGFIFLKKGCKLDDELIERITALRHILVHVYDNVIPPAAPQD</sequence>
<protein>
    <submittedName>
        <fullName evidence="5">Guanylate cyclase</fullName>
    </submittedName>
</protein>